<keyword evidence="6 11" id="KW-0472">Membrane</keyword>
<keyword evidence="8" id="KW-0675">Receptor</keyword>
<keyword evidence="7" id="KW-1015">Disulfide bond</keyword>
<evidence type="ECO:0000256" key="1">
    <source>
        <dbReference type="ARBA" id="ARBA00004251"/>
    </source>
</evidence>
<evidence type="ECO:0000256" key="11">
    <source>
        <dbReference type="SAM" id="Phobius"/>
    </source>
</evidence>
<dbReference type="AlphaFoldDB" id="A0ABD0WXW2"/>
<feature type="chain" id="PRO_5044889336" description="Ig-like domain-containing protein" evidence="12">
    <location>
        <begin position="23"/>
        <end position="296"/>
    </location>
</feature>
<evidence type="ECO:0000256" key="12">
    <source>
        <dbReference type="SAM" id="SignalP"/>
    </source>
</evidence>
<comment type="caution">
    <text evidence="14">The sequence shown here is derived from an EMBL/GenBank/DDBJ whole genome shotgun (WGS) entry which is preliminary data.</text>
</comment>
<feature type="transmembrane region" description="Helical" evidence="11">
    <location>
        <begin position="216"/>
        <end position="241"/>
    </location>
</feature>
<evidence type="ECO:0000259" key="13">
    <source>
        <dbReference type="PROSITE" id="PS50835"/>
    </source>
</evidence>
<reference evidence="14 15" key="1">
    <citation type="submission" date="2024-06" db="EMBL/GenBank/DDBJ databases">
        <authorList>
            <person name="Pan Q."/>
            <person name="Wen M."/>
            <person name="Jouanno E."/>
            <person name="Zahm M."/>
            <person name="Klopp C."/>
            <person name="Cabau C."/>
            <person name="Louis A."/>
            <person name="Berthelot C."/>
            <person name="Parey E."/>
            <person name="Roest Crollius H."/>
            <person name="Montfort J."/>
            <person name="Robinson-Rechavi M."/>
            <person name="Bouchez O."/>
            <person name="Lampietro C."/>
            <person name="Lopez Roques C."/>
            <person name="Donnadieu C."/>
            <person name="Postlethwait J."/>
            <person name="Bobe J."/>
            <person name="Verreycken H."/>
            <person name="Guiguen Y."/>
        </authorList>
    </citation>
    <scope>NUCLEOTIDE SEQUENCE [LARGE SCALE GENOMIC DNA]</scope>
    <source>
        <strain evidence="14">Up_M1</strain>
        <tissue evidence="14">Testis</tissue>
    </source>
</reference>
<evidence type="ECO:0000313" key="14">
    <source>
        <dbReference type="EMBL" id="KAL0985265.1"/>
    </source>
</evidence>
<evidence type="ECO:0000313" key="15">
    <source>
        <dbReference type="Proteomes" id="UP001557470"/>
    </source>
</evidence>
<dbReference type="InterPro" id="IPR013151">
    <property type="entry name" value="Immunoglobulin_dom"/>
</dbReference>
<organism evidence="14 15">
    <name type="scientific">Umbra pygmaea</name>
    <name type="common">Eastern mudminnow</name>
    <dbReference type="NCBI Taxonomy" id="75934"/>
    <lineage>
        <taxon>Eukaryota</taxon>
        <taxon>Metazoa</taxon>
        <taxon>Chordata</taxon>
        <taxon>Craniata</taxon>
        <taxon>Vertebrata</taxon>
        <taxon>Euteleostomi</taxon>
        <taxon>Actinopterygii</taxon>
        <taxon>Neopterygii</taxon>
        <taxon>Teleostei</taxon>
        <taxon>Protacanthopterygii</taxon>
        <taxon>Esociformes</taxon>
        <taxon>Umbridae</taxon>
        <taxon>Umbra</taxon>
    </lineage>
</organism>
<dbReference type="EMBL" id="JAGEUA010000004">
    <property type="protein sequence ID" value="KAL0985265.1"/>
    <property type="molecule type" value="Genomic_DNA"/>
</dbReference>
<keyword evidence="4 12" id="KW-0732">Signal</keyword>
<feature type="domain" description="Ig-like" evidence="13">
    <location>
        <begin position="26"/>
        <end position="131"/>
    </location>
</feature>
<evidence type="ECO:0000256" key="5">
    <source>
        <dbReference type="ARBA" id="ARBA00022989"/>
    </source>
</evidence>
<dbReference type="Gene3D" id="2.60.40.10">
    <property type="entry name" value="Immunoglobulins"/>
    <property type="match status" value="1"/>
</dbReference>
<name>A0ABD0WXW2_UMBPY</name>
<dbReference type="InterPro" id="IPR036179">
    <property type="entry name" value="Ig-like_dom_sf"/>
</dbReference>
<dbReference type="PANTHER" id="PTHR25466:SF9">
    <property type="entry name" value="FIBRONECTIN TYPE-III DOMAIN-CONTAINING PROTEIN"/>
    <property type="match status" value="1"/>
</dbReference>
<sequence length="296" mass="32769">MGLFQSQLSILLFILRAEYAAAENCPNAEPTQVITAIMGDTAVLPCFISTPQGSQNQVKWRKNSSNPEGTLVWPADISTDSESERVSLEWGAEGERAGNMSLSLSGVTKHDGGLYSCQVQQEGCDLLTNITLIVIECKVLDQVQDNDSYWYVCNLKMKLNQSCFKVNLQVKQQGKETDVFISTTNEPENVAENNNAVTDESRTILRGHSTTRGSNAMAATIASSTSMIILIVLLLGVAIFLRHRHRRQSASLFLSAGEQSMWHMYEAVNDLTLTRNSLYTPAEYDQKEVLCTFKGQ</sequence>
<dbReference type="Proteomes" id="UP001557470">
    <property type="component" value="Unassembled WGS sequence"/>
</dbReference>
<proteinExistence type="predicted"/>
<evidence type="ECO:0000256" key="2">
    <source>
        <dbReference type="ARBA" id="ARBA00022475"/>
    </source>
</evidence>
<dbReference type="SUPFAM" id="SSF48726">
    <property type="entry name" value="Immunoglobulin"/>
    <property type="match status" value="1"/>
</dbReference>
<dbReference type="InterPro" id="IPR051713">
    <property type="entry name" value="T-cell_Activation_Regulation"/>
</dbReference>
<evidence type="ECO:0000256" key="3">
    <source>
        <dbReference type="ARBA" id="ARBA00022692"/>
    </source>
</evidence>
<dbReference type="PROSITE" id="PS50835">
    <property type="entry name" value="IG_LIKE"/>
    <property type="match status" value="1"/>
</dbReference>
<dbReference type="Pfam" id="PF00047">
    <property type="entry name" value="ig"/>
    <property type="match status" value="1"/>
</dbReference>
<keyword evidence="10" id="KW-0393">Immunoglobulin domain</keyword>
<dbReference type="InterPro" id="IPR007110">
    <property type="entry name" value="Ig-like_dom"/>
</dbReference>
<evidence type="ECO:0000256" key="9">
    <source>
        <dbReference type="ARBA" id="ARBA00023180"/>
    </source>
</evidence>
<accession>A0ABD0WXW2</accession>
<dbReference type="SMART" id="SM00409">
    <property type="entry name" value="IG"/>
    <property type="match status" value="1"/>
</dbReference>
<evidence type="ECO:0000256" key="7">
    <source>
        <dbReference type="ARBA" id="ARBA00023157"/>
    </source>
</evidence>
<keyword evidence="15" id="KW-1185">Reference proteome</keyword>
<keyword evidence="3 11" id="KW-0812">Transmembrane</keyword>
<feature type="signal peptide" evidence="12">
    <location>
        <begin position="1"/>
        <end position="22"/>
    </location>
</feature>
<keyword evidence="2" id="KW-1003">Cell membrane</keyword>
<evidence type="ECO:0000256" key="10">
    <source>
        <dbReference type="ARBA" id="ARBA00023319"/>
    </source>
</evidence>
<protein>
    <recommendedName>
        <fullName evidence="13">Ig-like domain-containing protein</fullName>
    </recommendedName>
</protein>
<comment type="subcellular location">
    <subcellularLocation>
        <location evidence="1">Cell membrane</location>
        <topology evidence="1">Single-pass type I membrane protein</topology>
    </subcellularLocation>
</comment>
<dbReference type="InterPro" id="IPR013783">
    <property type="entry name" value="Ig-like_fold"/>
</dbReference>
<keyword evidence="5 11" id="KW-1133">Transmembrane helix</keyword>
<keyword evidence="9" id="KW-0325">Glycoprotein</keyword>
<dbReference type="GO" id="GO:0005886">
    <property type="term" value="C:plasma membrane"/>
    <property type="evidence" value="ECO:0007669"/>
    <property type="project" value="UniProtKB-SubCell"/>
</dbReference>
<dbReference type="InterPro" id="IPR003599">
    <property type="entry name" value="Ig_sub"/>
</dbReference>
<evidence type="ECO:0000256" key="4">
    <source>
        <dbReference type="ARBA" id="ARBA00022729"/>
    </source>
</evidence>
<evidence type="ECO:0000256" key="6">
    <source>
        <dbReference type="ARBA" id="ARBA00023136"/>
    </source>
</evidence>
<evidence type="ECO:0000256" key="8">
    <source>
        <dbReference type="ARBA" id="ARBA00023170"/>
    </source>
</evidence>
<dbReference type="PANTHER" id="PTHR25466">
    <property type="entry name" value="T-LYMPHOCYTE ACTIVATION ANTIGEN"/>
    <property type="match status" value="1"/>
</dbReference>
<gene>
    <name evidence="14" type="ORF">UPYG_G00154760</name>
</gene>